<evidence type="ECO:0000256" key="1">
    <source>
        <dbReference type="ARBA" id="ARBA00006889"/>
    </source>
</evidence>
<sequence length="197" mass="21364">MMLQTLLVICILALLRATPGQAQVPIQANFDASQFQGTWYVVAVASDDPGFLDTKDNMKMSVVWVSPLANGDLALKFGYSTPDGGCQKMDTTFSRGAAVGQFSNAAMAQTDIRVVSTDYAHFALLYLETQKAGVRNVWLQLLARAPEMFPEGAQKMRQLAPQVGLNPSEGAMLAKSGERCPHPARSCQALAHPTYPR</sequence>
<name>A0A7J8IKR4_ROUAE</name>
<evidence type="ECO:0000256" key="2">
    <source>
        <dbReference type="RuleBase" id="RU003695"/>
    </source>
</evidence>
<dbReference type="Gene3D" id="2.40.128.20">
    <property type="match status" value="1"/>
</dbReference>
<dbReference type="Pfam" id="PF00061">
    <property type="entry name" value="Lipocalin"/>
    <property type="match status" value="1"/>
</dbReference>
<organism evidence="5 6">
    <name type="scientific">Rousettus aegyptiacus</name>
    <name type="common">Egyptian fruit bat</name>
    <name type="synonym">Pteropus aegyptiacus</name>
    <dbReference type="NCBI Taxonomy" id="9407"/>
    <lineage>
        <taxon>Eukaryota</taxon>
        <taxon>Metazoa</taxon>
        <taxon>Chordata</taxon>
        <taxon>Craniata</taxon>
        <taxon>Vertebrata</taxon>
        <taxon>Euteleostomi</taxon>
        <taxon>Mammalia</taxon>
        <taxon>Eutheria</taxon>
        <taxon>Laurasiatheria</taxon>
        <taxon>Chiroptera</taxon>
        <taxon>Yinpterochiroptera</taxon>
        <taxon>Pteropodoidea</taxon>
        <taxon>Pteropodidae</taxon>
        <taxon>Rousettinae</taxon>
        <taxon>Rousettus</taxon>
    </lineage>
</organism>
<dbReference type="EMBL" id="JACASE010000003">
    <property type="protein sequence ID" value="KAF6485187.1"/>
    <property type="molecule type" value="Genomic_DNA"/>
</dbReference>
<proteinExistence type="inferred from homology"/>
<comment type="caution">
    <text evidence="5">The sequence shown here is derived from an EMBL/GenBank/DDBJ whole genome shotgun (WGS) entry which is preliminary data.</text>
</comment>
<comment type="similarity">
    <text evidence="1 2">Belongs to the calycin superfamily. Lipocalin family.</text>
</comment>
<dbReference type="GO" id="GO:0036094">
    <property type="term" value="F:small molecule binding"/>
    <property type="evidence" value="ECO:0007669"/>
    <property type="project" value="InterPro"/>
</dbReference>
<dbReference type="Proteomes" id="UP000593571">
    <property type="component" value="Unassembled WGS sequence"/>
</dbReference>
<feature type="domain" description="Lipocalin/cytosolic fatty-acid binding" evidence="4">
    <location>
        <begin position="36"/>
        <end position="166"/>
    </location>
</feature>
<feature type="signal peptide" evidence="3">
    <location>
        <begin position="1"/>
        <end position="22"/>
    </location>
</feature>
<keyword evidence="6" id="KW-1185">Reference proteome</keyword>
<dbReference type="PRINTS" id="PR00179">
    <property type="entry name" value="LIPOCALIN"/>
</dbReference>
<protein>
    <submittedName>
        <fullName evidence="5">Lipocalin like 1</fullName>
    </submittedName>
</protein>
<evidence type="ECO:0000256" key="3">
    <source>
        <dbReference type="SAM" id="SignalP"/>
    </source>
</evidence>
<dbReference type="InterPro" id="IPR002345">
    <property type="entry name" value="Lipocalin"/>
</dbReference>
<dbReference type="PANTHER" id="PTHR11430">
    <property type="entry name" value="LIPOCALIN"/>
    <property type="match status" value="1"/>
</dbReference>
<keyword evidence="3" id="KW-0732">Signal</keyword>
<dbReference type="SUPFAM" id="SSF50814">
    <property type="entry name" value="Lipocalins"/>
    <property type="match status" value="1"/>
</dbReference>
<evidence type="ECO:0000313" key="5">
    <source>
        <dbReference type="EMBL" id="KAF6485187.1"/>
    </source>
</evidence>
<feature type="chain" id="PRO_5029828686" evidence="3">
    <location>
        <begin position="23"/>
        <end position="197"/>
    </location>
</feature>
<evidence type="ECO:0000259" key="4">
    <source>
        <dbReference type="Pfam" id="PF00061"/>
    </source>
</evidence>
<accession>A0A7J8IKR4</accession>
<evidence type="ECO:0000313" key="6">
    <source>
        <dbReference type="Proteomes" id="UP000593571"/>
    </source>
</evidence>
<reference evidence="5 6" key="1">
    <citation type="journal article" date="2020" name="Nature">
        <title>Six reference-quality genomes reveal evolution of bat adaptations.</title>
        <authorList>
            <person name="Jebb D."/>
            <person name="Huang Z."/>
            <person name="Pippel M."/>
            <person name="Hughes G.M."/>
            <person name="Lavrichenko K."/>
            <person name="Devanna P."/>
            <person name="Winkler S."/>
            <person name="Jermiin L.S."/>
            <person name="Skirmuntt E.C."/>
            <person name="Katzourakis A."/>
            <person name="Burkitt-Gray L."/>
            <person name="Ray D.A."/>
            <person name="Sullivan K.A.M."/>
            <person name="Roscito J.G."/>
            <person name="Kirilenko B.M."/>
            <person name="Davalos L.M."/>
            <person name="Corthals A.P."/>
            <person name="Power M.L."/>
            <person name="Jones G."/>
            <person name="Ransome R.D."/>
            <person name="Dechmann D.K.N."/>
            <person name="Locatelli A.G."/>
            <person name="Puechmaille S.J."/>
            <person name="Fedrigo O."/>
            <person name="Jarvis E.D."/>
            <person name="Hiller M."/>
            <person name="Vernes S.C."/>
            <person name="Myers E.W."/>
            <person name="Teeling E.C."/>
        </authorList>
    </citation>
    <scope>NUCLEOTIDE SEQUENCE [LARGE SCALE GENOMIC DNA]</scope>
    <source>
        <strain evidence="5">MRouAeg1</strain>
        <tissue evidence="5">Muscle</tissue>
    </source>
</reference>
<dbReference type="AlphaFoldDB" id="A0A7J8IKR4"/>
<dbReference type="PANTHER" id="PTHR11430:SF77">
    <property type="entry name" value="LIPOCALIN-LIKE 1 PROTEIN"/>
    <property type="match status" value="1"/>
</dbReference>
<dbReference type="InterPro" id="IPR000566">
    <property type="entry name" value="Lipocln_cytosolic_FA-bd_dom"/>
</dbReference>
<dbReference type="InterPro" id="IPR022272">
    <property type="entry name" value="Lipocalin_CS"/>
</dbReference>
<dbReference type="OrthoDB" id="9627583at2759"/>
<dbReference type="PROSITE" id="PS00213">
    <property type="entry name" value="LIPOCALIN"/>
    <property type="match status" value="1"/>
</dbReference>
<dbReference type="InterPro" id="IPR012674">
    <property type="entry name" value="Calycin"/>
</dbReference>
<gene>
    <name evidence="5" type="ORF">HJG63_007548</name>
</gene>